<evidence type="ECO:0000313" key="1">
    <source>
        <dbReference type="EMBL" id="GEB55632.1"/>
    </source>
</evidence>
<dbReference type="InterPro" id="IPR054817">
    <property type="entry name" value="Glycosyl_F510_1955-like"/>
</dbReference>
<reference evidence="1 2" key="1">
    <citation type="submission" date="2019-06" db="EMBL/GenBank/DDBJ databases">
        <title>Whole genome shotgun sequence of Streptomyces gardneri NBRC 12865.</title>
        <authorList>
            <person name="Hosoyama A."/>
            <person name="Uohara A."/>
            <person name="Ohji S."/>
            <person name="Ichikawa N."/>
        </authorList>
    </citation>
    <scope>NUCLEOTIDE SEQUENCE [LARGE SCALE GENOMIC DNA]</scope>
    <source>
        <strain evidence="1 2">NBRC 12865</strain>
    </source>
</reference>
<proteinExistence type="predicted"/>
<sequence>MRRGPSLTGAGRAAPVPFPFLSSGERTMKKHFPGPSATTTAAALALTLALTLTACSQEPAADDSPGGALSHIHGLGVRGDTLYVATHDGIHTPDATGRPTRVGDRRDDFMGFTVTASGAFLASGHPAPGSGGPADLGLVESTDSGRTWHEKSLGGEVDFHSLDTAPDSTVYGYDSTNGRLRVSPDGVTWEDRAALRALDIAVSPAGPATVLATTETGVARSTDGGRTFAPGEGQVLAYVSWGARDALFGVDQSGVLFRGTETSTGAATGSGIRWDRVAAVPGGAPQALTVVDARRLLVATQDGVYESRDGGRTFERRVTVTSGKEGH</sequence>
<dbReference type="AlphaFoldDB" id="A0A4Y3RD73"/>
<name>A0A4Y3RD73_9ACTN</name>
<comment type="caution">
    <text evidence="1">The sequence shown here is derived from an EMBL/GenBank/DDBJ whole genome shotgun (WGS) entry which is preliminary data.</text>
</comment>
<dbReference type="Gene3D" id="2.130.10.10">
    <property type="entry name" value="YVTN repeat-like/Quinoprotein amine dehydrogenase"/>
    <property type="match status" value="1"/>
</dbReference>
<gene>
    <name evidence="1" type="ORF">SGA01_12370</name>
</gene>
<accession>A0A4Y3RD73</accession>
<dbReference type="NCBIfam" id="NF045728">
    <property type="entry name" value="glycosyl_F510_1955"/>
    <property type="match status" value="1"/>
</dbReference>
<protein>
    <recommendedName>
        <fullName evidence="3">Exo-alpha-sialidase</fullName>
    </recommendedName>
</protein>
<dbReference type="InterPro" id="IPR015943">
    <property type="entry name" value="WD40/YVTN_repeat-like_dom_sf"/>
</dbReference>
<dbReference type="SUPFAM" id="SSF110296">
    <property type="entry name" value="Oligoxyloglucan reducing end-specific cellobiohydrolase"/>
    <property type="match status" value="1"/>
</dbReference>
<evidence type="ECO:0000313" key="2">
    <source>
        <dbReference type="Proteomes" id="UP000315226"/>
    </source>
</evidence>
<evidence type="ECO:0008006" key="3">
    <source>
        <dbReference type="Google" id="ProtNLM"/>
    </source>
</evidence>
<keyword evidence="2" id="KW-1185">Reference proteome</keyword>
<dbReference type="Proteomes" id="UP000315226">
    <property type="component" value="Unassembled WGS sequence"/>
</dbReference>
<organism evidence="1 2">
    <name type="scientific">Streptomyces gardneri</name>
    <dbReference type="NCBI Taxonomy" id="66892"/>
    <lineage>
        <taxon>Bacteria</taxon>
        <taxon>Bacillati</taxon>
        <taxon>Actinomycetota</taxon>
        <taxon>Actinomycetes</taxon>
        <taxon>Kitasatosporales</taxon>
        <taxon>Streptomycetaceae</taxon>
        <taxon>Streptomyces</taxon>
    </lineage>
</organism>
<dbReference type="EMBL" id="BJMN01000007">
    <property type="protein sequence ID" value="GEB55632.1"/>
    <property type="molecule type" value="Genomic_DNA"/>
</dbReference>